<evidence type="ECO:0000256" key="2">
    <source>
        <dbReference type="ARBA" id="ARBA00023235"/>
    </source>
</evidence>
<reference evidence="5" key="1">
    <citation type="submission" date="2019-10" db="EMBL/GenBank/DDBJ databases">
        <title>Draft genome sequence of Panacibacter sp. KCS-6.</title>
        <authorList>
            <person name="Yim K.J."/>
        </authorList>
    </citation>
    <scope>NUCLEOTIDE SEQUENCE</scope>
    <source>
        <strain evidence="5">KCS-6</strain>
    </source>
</reference>
<comment type="caution">
    <text evidence="5">The sequence shown here is derived from an EMBL/GenBank/DDBJ whole genome shotgun (WGS) entry which is preliminary data.</text>
</comment>
<evidence type="ECO:0000313" key="6">
    <source>
        <dbReference type="Proteomes" id="UP000598971"/>
    </source>
</evidence>
<dbReference type="EMBL" id="WHPF01000013">
    <property type="protein sequence ID" value="NNV57235.1"/>
    <property type="molecule type" value="Genomic_DNA"/>
</dbReference>
<dbReference type="NCBIfam" id="TIGR01120">
    <property type="entry name" value="rpiB"/>
    <property type="match status" value="1"/>
</dbReference>
<protein>
    <submittedName>
        <fullName evidence="5">Ribose 5-phosphate isomerase B</fullName>
        <ecNumber evidence="5">5.3.1.6</ecNumber>
    </submittedName>
</protein>
<dbReference type="InterPro" id="IPR003500">
    <property type="entry name" value="RpiB_LacA_LacB"/>
</dbReference>
<proteinExistence type="inferred from homology"/>
<evidence type="ECO:0000256" key="1">
    <source>
        <dbReference type="ARBA" id="ARBA00008754"/>
    </source>
</evidence>
<dbReference type="PANTHER" id="PTHR30345:SF0">
    <property type="entry name" value="DNA DAMAGE-REPAIR_TOLERATION PROTEIN DRT102"/>
    <property type="match status" value="1"/>
</dbReference>
<organism evidence="5 6">
    <name type="scientific">Limnovirga soli</name>
    <dbReference type="NCBI Taxonomy" id="2656915"/>
    <lineage>
        <taxon>Bacteria</taxon>
        <taxon>Pseudomonadati</taxon>
        <taxon>Bacteroidota</taxon>
        <taxon>Chitinophagia</taxon>
        <taxon>Chitinophagales</taxon>
        <taxon>Chitinophagaceae</taxon>
        <taxon>Limnovirga</taxon>
    </lineage>
</organism>
<accession>A0A8J8FGJ3</accession>
<dbReference type="InterPro" id="IPR004785">
    <property type="entry name" value="RpiB"/>
</dbReference>
<feature type="binding site" evidence="4">
    <location>
        <position position="140"/>
    </location>
    <ligand>
        <name>D-ribulose 5-phosphate</name>
        <dbReference type="ChEBI" id="CHEBI:58121"/>
    </ligand>
</feature>
<keyword evidence="6" id="KW-1185">Reference proteome</keyword>
<dbReference type="RefSeq" id="WP_171609184.1">
    <property type="nucleotide sequence ID" value="NZ_WHPF01000013.1"/>
</dbReference>
<dbReference type="GO" id="GO:0004751">
    <property type="term" value="F:ribose-5-phosphate isomerase activity"/>
    <property type="evidence" value="ECO:0007669"/>
    <property type="project" value="UniProtKB-EC"/>
</dbReference>
<evidence type="ECO:0000313" key="5">
    <source>
        <dbReference type="EMBL" id="NNV57235.1"/>
    </source>
</evidence>
<dbReference type="PANTHER" id="PTHR30345">
    <property type="entry name" value="RIBOSE-5-PHOSPHATE ISOMERASE B"/>
    <property type="match status" value="1"/>
</dbReference>
<feature type="active site" description="Proton donor" evidence="3">
    <location>
        <position position="106"/>
    </location>
</feature>
<dbReference type="Pfam" id="PF02502">
    <property type="entry name" value="LacAB_rpiB"/>
    <property type="match status" value="1"/>
</dbReference>
<dbReference type="SUPFAM" id="SSF89623">
    <property type="entry name" value="Ribose/Galactose isomerase RpiB/AlsB"/>
    <property type="match status" value="1"/>
</dbReference>
<feature type="binding site" evidence="4">
    <location>
        <position position="144"/>
    </location>
    <ligand>
        <name>D-ribulose 5-phosphate</name>
        <dbReference type="ChEBI" id="CHEBI:58121"/>
    </ligand>
</feature>
<name>A0A8J8FGJ3_9BACT</name>
<evidence type="ECO:0000256" key="3">
    <source>
        <dbReference type="PIRSR" id="PIRSR005384-1"/>
    </source>
</evidence>
<feature type="active site" description="Proton acceptor" evidence="3">
    <location>
        <position position="73"/>
    </location>
</feature>
<dbReference type="GO" id="GO:0009052">
    <property type="term" value="P:pentose-phosphate shunt, non-oxidative branch"/>
    <property type="evidence" value="ECO:0007669"/>
    <property type="project" value="TreeGrafter"/>
</dbReference>
<dbReference type="InterPro" id="IPR036569">
    <property type="entry name" value="RpiB_LacA_LacB_sf"/>
</dbReference>
<keyword evidence="2 5" id="KW-0413">Isomerase</keyword>
<feature type="binding site" evidence="4">
    <location>
        <begin position="16"/>
        <end position="17"/>
    </location>
    <ligand>
        <name>D-ribulose 5-phosphate</name>
        <dbReference type="ChEBI" id="CHEBI:58121"/>
    </ligand>
</feature>
<feature type="binding site" evidence="4">
    <location>
        <position position="117"/>
    </location>
    <ligand>
        <name>D-ribulose 5-phosphate</name>
        <dbReference type="ChEBI" id="CHEBI:58121"/>
    </ligand>
</feature>
<dbReference type="EC" id="5.3.1.6" evidence="5"/>
<feature type="binding site" evidence="4">
    <location>
        <begin position="74"/>
        <end position="78"/>
    </location>
    <ligand>
        <name>D-ribulose 5-phosphate</name>
        <dbReference type="ChEBI" id="CHEBI:58121"/>
    </ligand>
</feature>
<dbReference type="PIRSF" id="PIRSF005384">
    <property type="entry name" value="RpiB_LacA_B"/>
    <property type="match status" value="1"/>
</dbReference>
<evidence type="ECO:0000256" key="4">
    <source>
        <dbReference type="PIRSR" id="PIRSR005384-2"/>
    </source>
</evidence>
<dbReference type="Gene3D" id="3.40.1400.10">
    <property type="entry name" value="Sugar-phosphate isomerase, RpiB/LacA/LacB"/>
    <property type="match status" value="1"/>
</dbReference>
<dbReference type="GO" id="GO:0019316">
    <property type="term" value="P:D-allose catabolic process"/>
    <property type="evidence" value="ECO:0007669"/>
    <property type="project" value="TreeGrafter"/>
</dbReference>
<dbReference type="NCBIfam" id="NF004051">
    <property type="entry name" value="PRK05571.1"/>
    <property type="match status" value="1"/>
</dbReference>
<dbReference type="Proteomes" id="UP000598971">
    <property type="component" value="Unassembled WGS sequence"/>
</dbReference>
<comment type="similarity">
    <text evidence="1">Belongs to the LacAB/RpiB family.</text>
</comment>
<dbReference type="AlphaFoldDB" id="A0A8J8FGJ3"/>
<feature type="binding site" evidence="4">
    <location>
        <position position="107"/>
    </location>
    <ligand>
        <name>D-ribulose 5-phosphate</name>
        <dbReference type="ChEBI" id="CHEBI:58121"/>
    </ligand>
</feature>
<dbReference type="NCBIfam" id="TIGR00689">
    <property type="entry name" value="rpiB_lacA_lacB"/>
    <property type="match status" value="1"/>
</dbReference>
<gene>
    <name evidence="5" type="primary">rpiB</name>
    <name evidence="5" type="ORF">GD597_17315</name>
</gene>
<sequence length="150" mass="16330">MESVFDLTKPVAIGCDHAGFEYKEAIKKWLCSNGCIVQDFGTYDATSVDYPDFAHPTASFVESGQAAFGILLCGSANGVAITANKHQHIRAGLCWQNDVAVLVRKHNDANIICLPARFVALPLAIEMLETFMHTAFEGGRHATRVNKISC</sequence>